<reference evidence="1 2" key="2">
    <citation type="journal article" date="2022" name="Mol. Ecol. Resour.">
        <title>The genomes of chicory, endive, great burdock and yacon provide insights into Asteraceae paleo-polyploidization history and plant inulin production.</title>
        <authorList>
            <person name="Fan W."/>
            <person name="Wang S."/>
            <person name="Wang H."/>
            <person name="Wang A."/>
            <person name="Jiang F."/>
            <person name="Liu H."/>
            <person name="Zhao H."/>
            <person name="Xu D."/>
            <person name="Zhang Y."/>
        </authorList>
    </citation>
    <scope>NUCLEOTIDE SEQUENCE [LARGE SCALE GENOMIC DNA]</scope>
    <source>
        <strain evidence="2">cv. Yunnan</strain>
        <tissue evidence="1">Leaves</tissue>
    </source>
</reference>
<protein>
    <submittedName>
        <fullName evidence="1">Uncharacterized protein</fullName>
    </submittedName>
</protein>
<accession>A0ACB9IIF1</accession>
<organism evidence="1 2">
    <name type="scientific">Smallanthus sonchifolius</name>
    <dbReference type="NCBI Taxonomy" id="185202"/>
    <lineage>
        <taxon>Eukaryota</taxon>
        <taxon>Viridiplantae</taxon>
        <taxon>Streptophyta</taxon>
        <taxon>Embryophyta</taxon>
        <taxon>Tracheophyta</taxon>
        <taxon>Spermatophyta</taxon>
        <taxon>Magnoliopsida</taxon>
        <taxon>eudicotyledons</taxon>
        <taxon>Gunneridae</taxon>
        <taxon>Pentapetalae</taxon>
        <taxon>asterids</taxon>
        <taxon>campanulids</taxon>
        <taxon>Asterales</taxon>
        <taxon>Asteraceae</taxon>
        <taxon>Asteroideae</taxon>
        <taxon>Heliantheae alliance</taxon>
        <taxon>Millerieae</taxon>
        <taxon>Smallanthus</taxon>
    </lineage>
</organism>
<sequence length="104" mass="11490">MEASGSDSKDYLDRESEIGSEASKHAERLQFEGYGSGLFSLEKIIVKDGQQNKLDERTYEGIVGKINPVHTKNGNIKDGEDESFLSKPPGFEGQRFEDMGTSSN</sequence>
<evidence type="ECO:0000313" key="1">
    <source>
        <dbReference type="EMBL" id="KAI3807170.1"/>
    </source>
</evidence>
<proteinExistence type="predicted"/>
<dbReference type="Proteomes" id="UP001056120">
    <property type="component" value="Linkage Group LG08"/>
</dbReference>
<gene>
    <name evidence="1" type="ORF">L1987_23094</name>
</gene>
<dbReference type="EMBL" id="CM042025">
    <property type="protein sequence ID" value="KAI3807170.1"/>
    <property type="molecule type" value="Genomic_DNA"/>
</dbReference>
<comment type="caution">
    <text evidence="1">The sequence shown here is derived from an EMBL/GenBank/DDBJ whole genome shotgun (WGS) entry which is preliminary data.</text>
</comment>
<reference evidence="2" key="1">
    <citation type="journal article" date="2022" name="Mol. Ecol. Resour.">
        <title>The genomes of chicory, endive, great burdock and yacon provide insights into Asteraceae palaeo-polyploidization history and plant inulin production.</title>
        <authorList>
            <person name="Fan W."/>
            <person name="Wang S."/>
            <person name="Wang H."/>
            <person name="Wang A."/>
            <person name="Jiang F."/>
            <person name="Liu H."/>
            <person name="Zhao H."/>
            <person name="Xu D."/>
            <person name="Zhang Y."/>
        </authorList>
    </citation>
    <scope>NUCLEOTIDE SEQUENCE [LARGE SCALE GENOMIC DNA]</scope>
    <source>
        <strain evidence="2">cv. Yunnan</strain>
    </source>
</reference>
<evidence type="ECO:0000313" key="2">
    <source>
        <dbReference type="Proteomes" id="UP001056120"/>
    </source>
</evidence>
<name>A0ACB9IIF1_9ASTR</name>
<keyword evidence="2" id="KW-1185">Reference proteome</keyword>